<dbReference type="Proteomes" id="UP001652660">
    <property type="component" value="Chromosome 3e"/>
</dbReference>
<dbReference type="RefSeq" id="XP_027120757.1">
    <property type="nucleotide sequence ID" value="XM_027264956.2"/>
</dbReference>
<feature type="chain" id="PRO_5027966582" evidence="5">
    <location>
        <begin position="23"/>
        <end position="430"/>
    </location>
</feature>
<evidence type="ECO:0000259" key="6">
    <source>
        <dbReference type="PROSITE" id="PS51767"/>
    </source>
</evidence>
<reference evidence="7" key="1">
    <citation type="journal article" date="2025" name="Foods">
        <title>Unveiling the Microbial Signatures of Arabica Coffee Cherries: Insights into Ripeness Specific Diversity, Functional Traits, and Implications for Quality and Safety.</title>
        <authorList>
            <consortium name="RefSeq"/>
            <person name="Tenea G.N."/>
            <person name="Cifuentes V."/>
            <person name="Reyes P."/>
            <person name="Cevallos-Vallejos M."/>
        </authorList>
    </citation>
    <scope>NUCLEOTIDE SEQUENCE [LARGE SCALE GENOMIC DNA]</scope>
</reference>
<dbReference type="FunFam" id="2.40.70.10:FF:000045">
    <property type="entry name" value="Basic 7S globulin"/>
    <property type="match status" value="1"/>
</dbReference>
<evidence type="ECO:0000256" key="1">
    <source>
        <dbReference type="ARBA" id="ARBA00004239"/>
    </source>
</evidence>
<evidence type="ECO:0000313" key="8">
    <source>
        <dbReference type="RefSeq" id="XP_027120757.1"/>
    </source>
</evidence>
<keyword evidence="3" id="KW-0964">Secreted</keyword>
<dbReference type="GeneID" id="113737782"/>
<dbReference type="Pfam" id="PF14543">
    <property type="entry name" value="TAXi_N"/>
    <property type="match status" value="1"/>
</dbReference>
<evidence type="ECO:0000256" key="2">
    <source>
        <dbReference type="ARBA" id="ARBA00007447"/>
    </source>
</evidence>
<name>A0A6P6X4I9_COFAR</name>
<dbReference type="FunFam" id="2.40.70.10:FF:000041">
    <property type="entry name" value="Basic 7S globulin"/>
    <property type="match status" value="1"/>
</dbReference>
<dbReference type="SUPFAM" id="SSF50630">
    <property type="entry name" value="Acid proteases"/>
    <property type="match status" value="1"/>
</dbReference>
<evidence type="ECO:0000313" key="7">
    <source>
        <dbReference type="Proteomes" id="UP001652660"/>
    </source>
</evidence>
<evidence type="ECO:0000256" key="4">
    <source>
        <dbReference type="ARBA" id="ARBA00022729"/>
    </source>
</evidence>
<dbReference type="Gene3D" id="2.40.70.10">
    <property type="entry name" value="Acid Proteases"/>
    <property type="match status" value="2"/>
</dbReference>
<sequence length="430" mass="45349">MGLLSSVISICVLFFLITSSTAKTSPSKPHALVLPLAKDASTGQYITHISRGTPSVPVKLTVDLGGQSLWVDCDQGYVSSSYRPAHCGSAQCSLADFHSCGDCFNGPKPGCNKNTCSLFPYNAVTQSSTTGELAQDAVSLQSTDGSNPGQIVSSSKALFACGSTFLLEGLANGVKGIAGLGRGKVGLPSQLASAFSIKRKFAICPGSRGVIFFGDSPYNFLPGKDISKSLTYTPLFINPVSTAGTSFEGEPSAEYFIGVKSIKINGKPVSINSTLLTIKEGNGGTKISTVDPYTRLETSIYNAFTKAFVKAFAGVPRVKAVAPFGACFNSSNLPSTRVGPPVPTIDFVLQSKTVSWRMFGVNSMVPVKEDVLCLGFVDGGVEPRTSIVIGVHQIEDNLLQFDLARSVLGFSSTLLFQQTTCSNFNFTIKA</sequence>
<gene>
    <name evidence="8" type="primary">LOC113737782</name>
</gene>
<comment type="similarity">
    <text evidence="2">Belongs to the peptidase A1 family.</text>
</comment>
<organism evidence="7 8">
    <name type="scientific">Coffea arabica</name>
    <name type="common">Arabian coffee</name>
    <dbReference type="NCBI Taxonomy" id="13443"/>
    <lineage>
        <taxon>Eukaryota</taxon>
        <taxon>Viridiplantae</taxon>
        <taxon>Streptophyta</taxon>
        <taxon>Embryophyta</taxon>
        <taxon>Tracheophyta</taxon>
        <taxon>Spermatophyta</taxon>
        <taxon>Magnoliopsida</taxon>
        <taxon>eudicotyledons</taxon>
        <taxon>Gunneridae</taxon>
        <taxon>Pentapetalae</taxon>
        <taxon>asterids</taxon>
        <taxon>lamiids</taxon>
        <taxon>Gentianales</taxon>
        <taxon>Rubiaceae</taxon>
        <taxon>Ixoroideae</taxon>
        <taxon>Gardenieae complex</taxon>
        <taxon>Bertiereae - Coffeeae clade</taxon>
        <taxon>Coffeeae</taxon>
        <taxon>Coffea</taxon>
    </lineage>
</organism>
<dbReference type="InterPro" id="IPR032861">
    <property type="entry name" value="TAXi_N"/>
</dbReference>
<proteinExistence type="inferred from homology"/>
<dbReference type="CDD" id="cd05489">
    <property type="entry name" value="xylanase_inhibitor_I_like"/>
    <property type="match status" value="1"/>
</dbReference>
<keyword evidence="4 5" id="KW-0732">Signal</keyword>
<feature type="domain" description="Peptidase A1" evidence="6">
    <location>
        <begin position="45"/>
        <end position="411"/>
    </location>
</feature>
<dbReference type="InterPro" id="IPR001461">
    <property type="entry name" value="Aspartic_peptidase_A1"/>
</dbReference>
<accession>A0A6P6X4I9</accession>
<dbReference type="GO" id="GO:0006508">
    <property type="term" value="P:proteolysis"/>
    <property type="evidence" value="ECO:0007669"/>
    <property type="project" value="InterPro"/>
</dbReference>
<protein>
    <submittedName>
        <fullName evidence="8">Probable aspartic proteinase GIP2</fullName>
    </submittedName>
</protein>
<feature type="signal peptide" evidence="5">
    <location>
        <begin position="1"/>
        <end position="22"/>
    </location>
</feature>
<dbReference type="OrthoDB" id="1904546at2759"/>
<dbReference type="GO" id="GO:0004190">
    <property type="term" value="F:aspartic-type endopeptidase activity"/>
    <property type="evidence" value="ECO:0007669"/>
    <property type="project" value="InterPro"/>
</dbReference>
<keyword evidence="7" id="KW-1185">Reference proteome</keyword>
<dbReference type="InterPro" id="IPR032799">
    <property type="entry name" value="TAXi_C"/>
</dbReference>
<dbReference type="PROSITE" id="PS51767">
    <property type="entry name" value="PEPTIDASE_A1"/>
    <property type="match status" value="1"/>
</dbReference>
<evidence type="ECO:0000256" key="3">
    <source>
        <dbReference type="ARBA" id="ARBA00022525"/>
    </source>
</evidence>
<dbReference type="PANTHER" id="PTHR47965">
    <property type="entry name" value="ASPARTYL PROTEASE-RELATED"/>
    <property type="match status" value="1"/>
</dbReference>
<evidence type="ECO:0000256" key="5">
    <source>
        <dbReference type="SAM" id="SignalP"/>
    </source>
</evidence>
<reference evidence="8" key="2">
    <citation type="submission" date="2025-08" db="UniProtKB">
        <authorList>
            <consortium name="RefSeq"/>
        </authorList>
    </citation>
    <scope>IDENTIFICATION</scope>
    <source>
        <tissue evidence="8">Leaves</tissue>
    </source>
</reference>
<comment type="subcellular location">
    <subcellularLocation>
        <location evidence="1">Secreted</location>
        <location evidence="1">Extracellular space</location>
    </subcellularLocation>
</comment>
<dbReference type="Pfam" id="PF14541">
    <property type="entry name" value="TAXi_C"/>
    <property type="match status" value="1"/>
</dbReference>
<dbReference type="PANTHER" id="PTHR47965:SF103">
    <property type="entry name" value="EUKARYOTIC ASPARTYL PROTEASE FAMILY PROTEIN"/>
    <property type="match status" value="1"/>
</dbReference>
<dbReference type="InterPro" id="IPR021109">
    <property type="entry name" value="Peptidase_aspartic_dom_sf"/>
</dbReference>
<dbReference type="InterPro" id="IPR033868">
    <property type="entry name" value="Xylanase_inhibitor_I-like"/>
</dbReference>
<dbReference type="InterPro" id="IPR033121">
    <property type="entry name" value="PEPTIDASE_A1"/>
</dbReference>
<dbReference type="AlphaFoldDB" id="A0A6P6X4I9"/>
<dbReference type="GO" id="GO:0005576">
    <property type="term" value="C:extracellular region"/>
    <property type="evidence" value="ECO:0007669"/>
    <property type="project" value="UniProtKB-SubCell"/>
</dbReference>